<dbReference type="Proteomes" id="UP001334501">
    <property type="component" value="Unassembled WGS sequence"/>
</dbReference>
<name>A0ABU7YNN1_9GAMM</name>
<evidence type="ECO:0000256" key="1">
    <source>
        <dbReference type="SAM" id="Phobius"/>
    </source>
</evidence>
<dbReference type="PANTHER" id="PTHR10983">
    <property type="entry name" value="1-ACYLGLYCEROL-3-PHOSPHATE ACYLTRANSFERASE-RELATED"/>
    <property type="match status" value="1"/>
</dbReference>
<dbReference type="SUPFAM" id="SSF69593">
    <property type="entry name" value="Glycerol-3-phosphate (1)-acyltransferase"/>
    <property type="match status" value="1"/>
</dbReference>
<evidence type="ECO:0000313" key="4">
    <source>
        <dbReference type="Proteomes" id="UP001334501"/>
    </source>
</evidence>
<keyword evidence="3" id="KW-0012">Acyltransferase</keyword>
<keyword evidence="3" id="KW-0808">Transferase</keyword>
<keyword evidence="1" id="KW-0472">Membrane</keyword>
<evidence type="ECO:0000259" key="2">
    <source>
        <dbReference type="SMART" id="SM00563"/>
    </source>
</evidence>
<dbReference type="Pfam" id="PF01553">
    <property type="entry name" value="Acyltransferase"/>
    <property type="match status" value="1"/>
</dbReference>
<dbReference type="InterPro" id="IPR002123">
    <property type="entry name" value="Plipid/glycerol_acylTrfase"/>
</dbReference>
<keyword evidence="1" id="KW-1133">Transmembrane helix</keyword>
<feature type="domain" description="Phospholipid/glycerol acyltransferase" evidence="2">
    <location>
        <begin position="103"/>
        <end position="245"/>
    </location>
</feature>
<keyword evidence="1" id="KW-0812">Transmembrane</keyword>
<dbReference type="PANTHER" id="PTHR10983:SF16">
    <property type="entry name" value="LYSOCARDIOLIPIN ACYLTRANSFERASE 1"/>
    <property type="match status" value="1"/>
</dbReference>
<dbReference type="GO" id="GO:0016746">
    <property type="term" value="F:acyltransferase activity"/>
    <property type="evidence" value="ECO:0007669"/>
    <property type="project" value="UniProtKB-KW"/>
</dbReference>
<dbReference type="CDD" id="cd07990">
    <property type="entry name" value="LPLAT_LCLAT1-like"/>
    <property type="match status" value="1"/>
</dbReference>
<dbReference type="EMBL" id="JAXGFO010000014">
    <property type="protein sequence ID" value="MEG3157111.1"/>
    <property type="molecule type" value="Genomic_DNA"/>
</dbReference>
<feature type="transmembrane region" description="Helical" evidence="1">
    <location>
        <begin position="21"/>
        <end position="49"/>
    </location>
</feature>
<proteinExistence type="predicted"/>
<keyword evidence="4" id="KW-1185">Reference proteome</keyword>
<gene>
    <name evidence="3" type="ORF">SNE33_04255</name>
</gene>
<organism evidence="3 4">
    <name type="scientific">Lysobacter zhanggongensis</name>
    <dbReference type="NCBI Taxonomy" id="1774951"/>
    <lineage>
        <taxon>Bacteria</taxon>
        <taxon>Pseudomonadati</taxon>
        <taxon>Pseudomonadota</taxon>
        <taxon>Gammaproteobacteria</taxon>
        <taxon>Lysobacterales</taxon>
        <taxon>Lysobacteraceae</taxon>
        <taxon>Lysobacter</taxon>
    </lineage>
</organism>
<accession>A0ABU7YNN1</accession>
<reference evidence="3 4" key="1">
    <citation type="journal article" date="2017" name="Curr. Microbiol.">
        <title>Lysobacter zhanggongensis sp. nov. Isolated from a Pit Mud.</title>
        <authorList>
            <person name="Zhang X.F."/>
            <person name="Wang H.H."/>
            <person name="Sun X.Y."/>
            <person name="Pan C.M."/>
        </authorList>
    </citation>
    <scope>NUCLEOTIDE SEQUENCE [LARGE SCALE GENOMIC DNA]</scope>
    <source>
        <strain evidence="3 4">ZGLJ7-1</strain>
    </source>
</reference>
<dbReference type="SMART" id="SM00563">
    <property type="entry name" value="PlsC"/>
    <property type="match status" value="1"/>
</dbReference>
<sequence>MRPARFTGQWPPRRAFRIPMAPLRVTLVSLLLAANTVLHVVPLLVVTLVKALLPSARLRKASNPLLTGVAESWIGVNNRLWDRFFHTPIHLQEDVALRADGHYLVLANHQSWVDIVVLQKVFNRRIPLMRFFLKRQLIWVPLLGLAWWALDFPFMGRHTPKQIARRPELAGRDIAATRRACEKFREIPVAIMNFVEGTRFTPTKHAAQGAPYRHLLKPKSGGVAFVLDAMGEGLHAILDVTIAYPGGRPSMIDLLADRVPAIHVHVRQRAIPQELLHGDYQNDRAFRVHFQQWMNGLWREKDADMARLLGE</sequence>
<comment type="caution">
    <text evidence="3">The sequence shown here is derived from an EMBL/GenBank/DDBJ whole genome shotgun (WGS) entry which is preliminary data.</text>
</comment>
<dbReference type="EC" id="2.3.-.-" evidence="3"/>
<protein>
    <submittedName>
        <fullName evidence="3">Acyltransferase</fullName>
        <ecNumber evidence="3">2.3.-.-</ecNumber>
    </submittedName>
</protein>
<dbReference type="NCBIfam" id="NF010621">
    <property type="entry name" value="PRK14014.1"/>
    <property type="match status" value="1"/>
</dbReference>
<evidence type="ECO:0000313" key="3">
    <source>
        <dbReference type="EMBL" id="MEG3157111.1"/>
    </source>
</evidence>